<feature type="transmembrane region" description="Helical" evidence="1">
    <location>
        <begin position="29"/>
        <end position="51"/>
    </location>
</feature>
<dbReference type="GeneID" id="92033191"/>
<evidence type="ECO:0000313" key="3">
    <source>
        <dbReference type="Proteomes" id="UP001360953"/>
    </source>
</evidence>
<reference evidence="2 3" key="1">
    <citation type="submission" date="2024-04" db="EMBL/GenBank/DDBJ databases">
        <title>Phyllosticta paracitricarpa is synonymous to the EU quarantine fungus P. citricarpa based on phylogenomic analyses.</title>
        <authorList>
            <consortium name="Lawrence Berkeley National Laboratory"/>
            <person name="Van ingen-buijs V.A."/>
            <person name="Van westerhoven A.C."/>
            <person name="Haridas S."/>
            <person name="Skiadas P."/>
            <person name="Martin F."/>
            <person name="Groenewald J.Z."/>
            <person name="Crous P.W."/>
            <person name="Seidl M.F."/>
        </authorList>
    </citation>
    <scope>NUCLEOTIDE SEQUENCE [LARGE SCALE GENOMIC DNA]</scope>
    <source>
        <strain evidence="2 3">CPC 17464</strain>
    </source>
</reference>
<comment type="caution">
    <text evidence="2">The sequence shown here is derived from an EMBL/GenBank/DDBJ whole genome shotgun (WGS) entry which is preliminary data.</text>
</comment>
<name>A0ABR1LRA5_9PEZI</name>
<dbReference type="Proteomes" id="UP001360953">
    <property type="component" value="Unassembled WGS sequence"/>
</dbReference>
<dbReference type="EMBL" id="JBBPEH010000006">
    <property type="protein sequence ID" value="KAK7537213.1"/>
    <property type="molecule type" value="Genomic_DNA"/>
</dbReference>
<keyword evidence="3" id="KW-1185">Reference proteome</keyword>
<gene>
    <name evidence="2" type="ORF">J3D65DRAFT_624775</name>
</gene>
<keyword evidence="1" id="KW-0472">Membrane</keyword>
<accession>A0ABR1LRA5</accession>
<sequence length="72" mass="7542">MVLVSGVVAVLAVASVAFASRLGGFAWLWAWWRAVLGLLCWWACMAAAAAVMGVSGSCAERGTGEDESVPRR</sequence>
<evidence type="ECO:0000256" key="1">
    <source>
        <dbReference type="SAM" id="Phobius"/>
    </source>
</evidence>
<organism evidence="2 3">
    <name type="scientific">Phyllosticta citribraziliensis</name>
    <dbReference type="NCBI Taxonomy" id="989973"/>
    <lineage>
        <taxon>Eukaryota</taxon>
        <taxon>Fungi</taxon>
        <taxon>Dikarya</taxon>
        <taxon>Ascomycota</taxon>
        <taxon>Pezizomycotina</taxon>
        <taxon>Dothideomycetes</taxon>
        <taxon>Dothideomycetes incertae sedis</taxon>
        <taxon>Botryosphaeriales</taxon>
        <taxon>Phyllostictaceae</taxon>
        <taxon>Phyllosticta</taxon>
    </lineage>
</organism>
<evidence type="ECO:0000313" key="2">
    <source>
        <dbReference type="EMBL" id="KAK7537213.1"/>
    </source>
</evidence>
<keyword evidence="1" id="KW-0812">Transmembrane</keyword>
<proteinExistence type="predicted"/>
<protein>
    <submittedName>
        <fullName evidence="2">Uncharacterized protein</fullName>
    </submittedName>
</protein>
<dbReference type="RefSeq" id="XP_066655364.1">
    <property type="nucleotide sequence ID" value="XM_066800285.1"/>
</dbReference>
<keyword evidence="1" id="KW-1133">Transmembrane helix</keyword>